<dbReference type="Proteomes" id="UP001066276">
    <property type="component" value="Chromosome 3_1"/>
</dbReference>
<sequence>MTTVIACSSPQKKLKKFKYKSVEGRKVTHSPDLSQEVLPQTSELIEPMMVRRQGAGRCSQRSGVSLARRVAGPLNAVAVVGQKGAQRFKGHEQDSAQVRYSGKQAQPARESGMECHAAILEEGELGDAVKMAAPSERIIPVPGNLEERQLDPAAKIAACKELVVEEVIVISDKEMERQDGSRMEWYDDKLQLVGQLGKMVSRSIRGSLCQEVRDGSFGSQSVFKVGEQVEFID</sequence>
<proteinExistence type="predicted"/>
<dbReference type="EMBL" id="JANPWB010000005">
    <property type="protein sequence ID" value="KAJ1189123.1"/>
    <property type="molecule type" value="Genomic_DNA"/>
</dbReference>
<name>A0AAV7UJD2_PLEWA</name>
<protein>
    <submittedName>
        <fullName evidence="1">Uncharacterized protein</fullName>
    </submittedName>
</protein>
<keyword evidence="2" id="KW-1185">Reference proteome</keyword>
<reference evidence="1" key="1">
    <citation type="journal article" date="2022" name="bioRxiv">
        <title>Sequencing and chromosome-scale assembly of the giantPleurodeles waltlgenome.</title>
        <authorList>
            <person name="Brown T."/>
            <person name="Elewa A."/>
            <person name="Iarovenko S."/>
            <person name="Subramanian E."/>
            <person name="Araus A.J."/>
            <person name="Petzold A."/>
            <person name="Susuki M."/>
            <person name="Suzuki K.-i.T."/>
            <person name="Hayashi T."/>
            <person name="Toyoda A."/>
            <person name="Oliveira C."/>
            <person name="Osipova E."/>
            <person name="Leigh N.D."/>
            <person name="Simon A."/>
            <person name="Yun M.H."/>
        </authorList>
    </citation>
    <scope>NUCLEOTIDE SEQUENCE</scope>
    <source>
        <strain evidence="1">20211129_DDA</strain>
        <tissue evidence="1">Liver</tissue>
    </source>
</reference>
<accession>A0AAV7UJD2</accession>
<evidence type="ECO:0000313" key="2">
    <source>
        <dbReference type="Proteomes" id="UP001066276"/>
    </source>
</evidence>
<comment type="caution">
    <text evidence="1">The sequence shown here is derived from an EMBL/GenBank/DDBJ whole genome shotgun (WGS) entry which is preliminary data.</text>
</comment>
<gene>
    <name evidence="1" type="ORF">NDU88_005874</name>
</gene>
<dbReference type="AlphaFoldDB" id="A0AAV7UJD2"/>
<evidence type="ECO:0000313" key="1">
    <source>
        <dbReference type="EMBL" id="KAJ1189123.1"/>
    </source>
</evidence>
<organism evidence="1 2">
    <name type="scientific">Pleurodeles waltl</name>
    <name type="common">Iberian ribbed newt</name>
    <dbReference type="NCBI Taxonomy" id="8319"/>
    <lineage>
        <taxon>Eukaryota</taxon>
        <taxon>Metazoa</taxon>
        <taxon>Chordata</taxon>
        <taxon>Craniata</taxon>
        <taxon>Vertebrata</taxon>
        <taxon>Euteleostomi</taxon>
        <taxon>Amphibia</taxon>
        <taxon>Batrachia</taxon>
        <taxon>Caudata</taxon>
        <taxon>Salamandroidea</taxon>
        <taxon>Salamandridae</taxon>
        <taxon>Pleurodelinae</taxon>
        <taxon>Pleurodeles</taxon>
    </lineage>
</organism>